<name>A0A4C1ZI64_EUMVA</name>
<comment type="caution">
    <text evidence="1">The sequence shown here is derived from an EMBL/GenBank/DDBJ whole genome shotgun (WGS) entry which is preliminary data.</text>
</comment>
<protein>
    <submittedName>
        <fullName evidence="1">Uncharacterized protein</fullName>
    </submittedName>
</protein>
<sequence length="112" mass="12737">MLDTTKNDFLGYSLTGVVAEPAAWRCEPCARPAYYRRAHAASARSQFVCARRRTNKLTFITDTGIVVPHPNQLMNFFYPQPQDNCVRCRRRSTDSFSTCAVQTNQIEASHYA</sequence>
<reference evidence="1 2" key="1">
    <citation type="journal article" date="2019" name="Commun. Biol.">
        <title>The bagworm genome reveals a unique fibroin gene that provides high tensile strength.</title>
        <authorList>
            <person name="Kono N."/>
            <person name="Nakamura H."/>
            <person name="Ohtoshi R."/>
            <person name="Tomita M."/>
            <person name="Numata K."/>
            <person name="Arakawa K."/>
        </authorList>
    </citation>
    <scope>NUCLEOTIDE SEQUENCE [LARGE SCALE GENOMIC DNA]</scope>
</reference>
<evidence type="ECO:0000313" key="1">
    <source>
        <dbReference type="EMBL" id="GBP88166.1"/>
    </source>
</evidence>
<dbReference type="Proteomes" id="UP000299102">
    <property type="component" value="Unassembled WGS sequence"/>
</dbReference>
<dbReference type="AlphaFoldDB" id="A0A4C1ZI64"/>
<organism evidence="1 2">
    <name type="scientific">Eumeta variegata</name>
    <name type="common">Bagworm moth</name>
    <name type="synonym">Eumeta japonica</name>
    <dbReference type="NCBI Taxonomy" id="151549"/>
    <lineage>
        <taxon>Eukaryota</taxon>
        <taxon>Metazoa</taxon>
        <taxon>Ecdysozoa</taxon>
        <taxon>Arthropoda</taxon>
        <taxon>Hexapoda</taxon>
        <taxon>Insecta</taxon>
        <taxon>Pterygota</taxon>
        <taxon>Neoptera</taxon>
        <taxon>Endopterygota</taxon>
        <taxon>Lepidoptera</taxon>
        <taxon>Glossata</taxon>
        <taxon>Ditrysia</taxon>
        <taxon>Tineoidea</taxon>
        <taxon>Psychidae</taxon>
        <taxon>Oiketicinae</taxon>
        <taxon>Eumeta</taxon>
    </lineage>
</organism>
<proteinExistence type="predicted"/>
<gene>
    <name evidence="1" type="ORF">EVAR_99719_1</name>
</gene>
<evidence type="ECO:0000313" key="2">
    <source>
        <dbReference type="Proteomes" id="UP000299102"/>
    </source>
</evidence>
<keyword evidence="2" id="KW-1185">Reference proteome</keyword>
<dbReference type="EMBL" id="BGZK01001911">
    <property type="protein sequence ID" value="GBP88166.1"/>
    <property type="molecule type" value="Genomic_DNA"/>
</dbReference>
<accession>A0A4C1ZI64</accession>